<dbReference type="OrthoDB" id="7998779at2"/>
<dbReference type="PATRIC" id="fig|60890.4.peg.989"/>
<evidence type="ECO:0008006" key="3">
    <source>
        <dbReference type="Google" id="ProtNLM"/>
    </source>
</evidence>
<proteinExistence type="predicted"/>
<dbReference type="Gene3D" id="2.40.10.270">
    <property type="entry name" value="Bacteriophage SPP1 head-tail adaptor protein"/>
    <property type="match status" value="1"/>
</dbReference>
<sequence length="107" mass="12133">MGRRLDRTVTFLEAATSKSPTGNKTRTGWNELFPVAASYQALSDGERWRAGAVEQKAEARFTVRYSARSAAILGANRLRFEGADWEITGSKEIGRRRWIEITAWKIR</sequence>
<evidence type="ECO:0000313" key="1">
    <source>
        <dbReference type="EMBL" id="ANP35938.1"/>
    </source>
</evidence>
<keyword evidence="2" id="KW-1185">Reference proteome</keyword>
<gene>
    <name evidence="1" type="ORF">JL2886_01016</name>
</gene>
<evidence type="ECO:0000313" key="2">
    <source>
        <dbReference type="Proteomes" id="UP000092565"/>
    </source>
</evidence>
<dbReference type="RefSeq" id="WP_065270994.1">
    <property type="nucleotide sequence ID" value="NZ_CP015124.1"/>
</dbReference>
<accession>A0A1B0ZPA0</accession>
<reference evidence="1 2" key="1">
    <citation type="submission" date="2016-04" db="EMBL/GenBank/DDBJ databases">
        <authorList>
            <person name="Evans L.H."/>
            <person name="Alamgir A."/>
            <person name="Owens N."/>
            <person name="Weber N.D."/>
            <person name="Virtaneva K."/>
            <person name="Barbian K."/>
            <person name="Babar A."/>
            <person name="Rosenke K."/>
        </authorList>
    </citation>
    <scope>NUCLEOTIDE SEQUENCE [LARGE SCALE GENOMIC DNA]</scope>
    <source>
        <strain evidence="1 2">JL2886</strain>
    </source>
</reference>
<dbReference type="Proteomes" id="UP000092565">
    <property type="component" value="Chromosome"/>
</dbReference>
<dbReference type="EMBL" id="CP015124">
    <property type="protein sequence ID" value="ANP35938.1"/>
    <property type="molecule type" value="Genomic_DNA"/>
</dbReference>
<dbReference type="InterPro" id="IPR008767">
    <property type="entry name" value="Phage_SPP1_head-tail_adaptor"/>
</dbReference>
<dbReference type="Pfam" id="PF05521">
    <property type="entry name" value="Phage_HCP"/>
    <property type="match status" value="1"/>
</dbReference>
<dbReference type="AlphaFoldDB" id="A0A1B0ZPA0"/>
<dbReference type="InterPro" id="IPR038666">
    <property type="entry name" value="SSP1_head-tail_sf"/>
</dbReference>
<organism evidence="1 2">
    <name type="scientific">Phaeobacter gallaeciensis</name>
    <dbReference type="NCBI Taxonomy" id="60890"/>
    <lineage>
        <taxon>Bacteria</taxon>
        <taxon>Pseudomonadati</taxon>
        <taxon>Pseudomonadota</taxon>
        <taxon>Alphaproteobacteria</taxon>
        <taxon>Rhodobacterales</taxon>
        <taxon>Roseobacteraceae</taxon>
        <taxon>Phaeobacter</taxon>
    </lineage>
</organism>
<protein>
    <recommendedName>
        <fullName evidence="3">Head-tail adaptor protein</fullName>
    </recommendedName>
</protein>
<name>A0A1B0ZPA0_9RHOB</name>